<dbReference type="OrthoDB" id="5959530at2"/>
<name>A0A066UVM4_9VIBR</name>
<reference evidence="1 4" key="2">
    <citation type="submission" date="2019-09" db="EMBL/GenBank/DDBJ databases">
        <title>Vibrio Fortis S7-72.</title>
        <authorList>
            <person name="Das S.K."/>
        </authorList>
    </citation>
    <scope>NUCLEOTIDE SEQUENCE [LARGE SCALE GENOMIC DNA]</scope>
    <source>
        <strain evidence="1 4">S7-72</strain>
    </source>
</reference>
<evidence type="ECO:0000313" key="4">
    <source>
        <dbReference type="Proteomes" id="UP000326687"/>
    </source>
</evidence>
<evidence type="ECO:0000313" key="2">
    <source>
        <dbReference type="EMBL" id="KDN28238.1"/>
    </source>
</evidence>
<protein>
    <submittedName>
        <fullName evidence="1">DUF3301 domain-containing protein</fullName>
    </submittedName>
</protein>
<dbReference type="STRING" id="212667.VFDL14_16910"/>
<dbReference type="EMBL" id="JFFR01000023">
    <property type="protein sequence ID" value="KDN28238.1"/>
    <property type="molecule type" value="Genomic_DNA"/>
</dbReference>
<keyword evidence="3" id="KW-1185">Reference proteome</keyword>
<comment type="caution">
    <text evidence="2">The sequence shown here is derived from an EMBL/GenBank/DDBJ whole genome shotgun (WGS) entry which is preliminary data.</text>
</comment>
<accession>A0A066UVM4</accession>
<dbReference type="Pfam" id="PF11743">
    <property type="entry name" value="DUF3301"/>
    <property type="match status" value="1"/>
</dbReference>
<gene>
    <name evidence="1" type="ORF">F2Z80_02910</name>
    <name evidence="2" type="ORF">VFDL14_16910</name>
</gene>
<dbReference type="InterPro" id="IPR021732">
    <property type="entry name" value="DUF3301"/>
</dbReference>
<sequence>MIDNLLGILFLCLFCFLFWQQRRQSELAKAAIARKCKELDLQLLSVAFSGHKLKMRHELTTIWRWHTVYQFEFSALGDDCYKGSLTMVGFRAMRFELQPHRM</sequence>
<evidence type="ECO:0000313" key="1">
    <source>
        <dbReference type="EMBL" id="KAB0302969.1"/>
    </source>
</evidence>
<dbReference type="RefSeq" id="WP_084181877.1">
    <property type="nucleotide sequence ID" value="NZ_BTGL01000003.1"/>
</dbReference>
<organism evidence="2 3">
    <name type="scientific">Vibrio fortis</name>
    <dbReference type="NCBI Taxonomy" id="212667"/>
    <lineage>
        <taxon>Bacteria</taxon>
        <taxon>Pseudomonadati</taxon>
        <taxon>Pseudomonadota</taxon>
        <taxon>Gammaproteobacteria</taxon>
        <taxon>Vibrionales</taxon>
        <taxon>Vibrionaceae</taxon>
        <taxon>Vibrio</taxon>
    </lineage>
</organism>
<evidence type="ECO:0000313" key="3">
    <source>
        <dbReference type="Proteomes" id="UP000027219"/>
    </source>
</evidence>
<dbReference type="Proteomes" id="UP000326687">
    <property type="component" value="Unassembled WGS sequence"/>
</dbReference>
<dbReference type="Proteomes" id="UP000027219">
    <property type="component" value="Unassembled WGS sequence"/>
</dbReference>
<proteinExistence type="predicted"/>
<dbReference type="AlphaFoldDB" id="A0A066UVM4"/>
<dbReference type="EMBL" id="VXDD01000001">
    <property type="protein sequence ID" value="KAB0302969.1"/>
    <property type="molecule type" value="Genomic_DNA"/>
</dbReference>
<reference evidence="2 3" key="1">
    <citation type="submission" date="2014-02" db="EMBL/GenBank/DDBJ databases">
        <title>Vibrio fortis Dalian14 Genome Sequencing.</title>
        <authorList>
            <person name="Wang Y."/>
            <person name="Song L."/>
            <person name="Liu G."/>
            <person name="Ding J."/>
        </authorList>
    </citation>
    <scope>NUCLEOTIDE SEQUENCE [LARGE SCALE GENOMIC DNA]</scope>
    <source>
        <strain evidence="2 3">Dalian14</strain>
    </source>
</reference>